<dbReference type="EMBL" id="JANAFB010000028">
    <property type="protein sequence ID" value="MCP3426520.1"/>
    <property type="molecule type" value="Genomic_DNA"/>
</dbReference>
<accession>A0A9X2KIX5</accession>
<evidence type="ECO:0000313" key="1">
    <source>
        <dbReference type="EMBL" id="MCP3426520.1"/>
    </source>
</evidence>
<comment type="caution">
    <text evidence="1">The sequence shown here is derived from an EMBL/GenBank/DDBJ whole genome shotgun (WGS) entry which is preliminary data.</text>
</comment>
<dbReference type="Proteomes" id="UP001139502">
    <property type="component" value="Unassembled WGS sequence"/>
</dbReference>
<proteinExistence type="predicted"/>
<sequence length="329" mass="34486">MLATTLGRLPGTDLRESLTAVRGELGHPHLGALPELDRGYASTRLARTITTLEGLTADGQAFGWRVREAESVESRAAASAFASDVNALADVVGEEGSGHRGGLVLSLTGPVSLAVALHLANGEALLSDHGARRELTESLATGLARTAARLREALDGEELLIRWCEPALEAALRAEVPTSSGYRTLRALPRGEAEAALARVAQATRDLGAGSVLDAAGAVPEPGLSRGFDGIAVRDPGERTSAWEPVAAAVERGTQVWLGLTPVGERDSAVPAARRAWRAWRELGLGAEGLGLIRVEESRPLAGLSPERAVGVLRRTAELAEGLHELSRE</sequence>
<name>A0A9X2KIX5_9MICC</name>
<keyword evidence="2" id="KW-1185">Reference proteome</keyword>
<reference evidence="1" key="1">
    <citation type="submission" date="2022-06" db="EMBL/GenBank/DDBJ databases">
        <title>Rothia sp. isolated from sandalwood seedling.</title>
        <authorList>
            <person name="Tuikhar N."/>
            <person name="Kirdat K."/>
            <person name="Thorat V."/>
            <person name="Swetha P."/>
            <person name="Padma S."/>
            <person name="Sundararaj R."/>
            <person name="Yadav A."/>
        </authorList>
    </citation>
    <scope>NUCLEOTIDE SEQUENCE</scope>
    <source>
        <strain evidence="1">AR01</strain>
    </source>
</reference>
<evidence type="ECO:0008006" key="3">
    <source>
        <dbReference type="Google" id="ProtNLM"/>
    </source>
</evidence>
<organism evidence="1 2">
    <name type="scientific">Rothia santali</name>
    <dbReference type="NCBI Taxonomy" id="2949643"/>
    <lineage>
        <taxon>Bacteria</taxon>
        <taxon>Bacillati</taxon>
        <taxon>Actinomycetota</taxon>
        <taxon>Actinomycetes</taxon>
        <taxon>Micrococcales</taxon>
        <taxon>Micrococcaceae</taxon>
        <taxon>Rothia</taxon>
    </lineage>
</organism>
<dbReference type="AlphaFoldDB" id="A0A9X2KIX5"/>
<evidence type="ECO:0000313" key="2">
    <source>
        <dbReference type="Proteomes" id="UP001139502"/>
    </source>
</evidence>
<gene>
    <name evidence="1" type="ORF">NBM05_11040</name>
</gene>
<protein>
    <recommendedName>
        <fullName evidence="3">Methionine synthase</fullName>
    </recommendedName>
</protein>
<dbReference type="RefSeq" id="WP_254167291.1">
    <property type="nucleotide sequence ID" value="NZ_JANAFB010000028.1"/>
</dbReference>